<protein>
    <submittedName>
        <fullName evidence="2">Uncharacterized protein</fullName>
    </submittedName>
</protein>
<dbReference type="EMBL" id="LKEB01000075">
    <property type="protein sequence ID" value="ROV94593.1"/>
    <property type="molecule type" value="Genomic_DNA"/>
</dbReference>
<dbReference type="AlphaFoldDB" id="A0A423VU41"/>
<organism evidence="2 3">
    <name type="scientific">Cytospora leucostoma</name>
    <dbReference type="NCBI Taxonomy" id="1230097"/>
    <lineage>
        <taxon>Eukaryota</taxon>
        <taxon>Fungi</taxon>
        <taxon>Dikarya</taxon>
        <taxon>Ascomycota</taxon>
        <taxon>Pezizomycotina</taxon>
        <taxon>Sordariomycetes</taxon>
        <taxon>Sordariomycetidae</taxon>
        <taxon>Diaporthales</taxon>
        <taxon>Cytosporaceae</taxon>
        <taxon>Cytospora</taxon>
    </lineage>
</organism>
<reference evidence="2 3" key="1">
    <citation type="submission" date="2015-09" db="EMBL/GenBank/DDBJ databases">
        <title>Host preference determinants of Valsa canker pathogens revealed by comparative genomics.</title>
        <authorList>
            <person name="Yin Z."/>
            <person name="Huang L."/>
        </authorList>
    </citation>
    <scope>NUCLEOTIDE SEQUENCE [LARGE SCALE GENOMIC DNA]</scope>
    <source>
        <strain evidence="2 3">SXYLt</strain>
    </source>
</reference>
<accession>A0A423VU41</accession>
<evidence type="ECO:0000256" key="1">
    <source>
        <dbReference type="SAM" id="MobiDB-lite"/>
    </source>
</evidence>
<dbReference type="Proteomes" id="UP000285146">
    <property type="component" value="Unassembled WGS sequence"/>
</dbReference>
<name>A0A423VU41_9PEZI</name>
<keyword evidence="3" id="KW-1185">Reference proteome</keyword>
<evidence type="ECO:0000313" key="3">
    <source>
        <dbReference type="Proteomes" id="UP000285146"/>
    </source>
</evidence>
<dbReference type="OrthoDB" id="3886018at2759"/>
<proteinExistence type="predicted"/>
<gene>
    <name evidence="2" type="ORF">VPNG_09194</name>
</gene>
<feature type="region of interest" description="Disordered" evidence="1">
    <location>
        <begin position="114"/>
        <end position="135"/>
    </location>
</feature>
<comment type="caution">
    <text evidence="2">The sequence shown here is derived from an EMBL/GenBank/DDBJ whole genome shotgun (WGS) entry which is preliminary data.</text>
</comment>
<evidence type="ECO:0000313" key="2">
    <source>
        <dbReference type="EMBL" id="ROV94593.1"/>
    </source>
</evidence>
<dbReference type="InParanoid" id="A0A423VU41"/>
<sequence>MSNRNYLENGNDYSFARLKRSSDFSANDLNIGTAGLEGCTVLTVASSEAVYMGHFFENLAWAPDAEYEIDSDTAFQENCLNLITDNGNTWRAKGDAIDPSLFIDFNPVAFIMTPRQDQDDPTDEVPNPPVPGPKTQQYQAKVEQLVATLQGLIPGLSVIFYNYIAMELEDYETEYQGVALFEYDPNADGHGNANFRIWYEAATEDAWGMGILVDPYNS</sequence>